<dbReference type="PATRIC" id="fig|1263868.3.peg.795"/>
<dbReference type="EMBL" id="ANOF01000024">
    <property type="protein sequence ID" value="EMI28674.1"/>
    <property type="molecule type" value="Genomic_DNA"/>
</dbReference>
<gene>
    <name evidence="2" type="ORF">RESH_00729</name>
</gene>
<feature type="region of interest" description="Disordered" evidence="1">
    <location>
        <begin position="14"/>
        <end position="35"/>
    </location>
</feature>
<protein>
    <submittedName>
        <fullName evidence="2">Uncharacterized protein</fullName>
    </submittedName>
</protein>
<evidence type="ECO:0000313" key="2">
    <source>
        <dbReference type="EMBL" id="EMI28674.1"/>
    </source>
</evidence>
<organism evidence="2 3">
    <name type="scientific">Rhodopirellula europaea SH398</name>
    <dbReference type="NCBI Taxonomy" id="1263868"/>
    <lineage>
        <taxon>Bacteria</taxon>
        <taxon>Pseudomonadati</taxon>
        <taxon>Planctomycetota</taxon>
        <taxon>Planctomycetia</taxon>
        <taxon>Pirellulales</taxon>
        <taxon>Pirellulaceae</taxon>
        <taxon>Rhodopirellula</taxon>
    </lineage>
</organism>
<proteinExistence type="predicted"/>
<name>M5SQX5_9BACT</name>
<evidence type="ECO:0000313" key="3">
    <source>
        <dbReference type="Proteomes" id="UP000011996"/>
    </source>
</evidence>
<sequence>MRLALDGGSVANQWSWGRTEESKKDGASSSVSSGTQAENAWRFLLAACGLSPRSRQDDISMWRTVWLVAV</sequence>
<accession>M5SQX5</accession>
<comment type="caution">
    <text evidence="2">The sequence shown here is derived from an EMBL/GenBank/DDBJ whole genome shotgun (WGS) entry which is preliminary data.</text>
</comment>
<reference evidence="2 3" key="1">
    <citation type="journal article" date="2013" name="Mar. Genomics">
        <title>Expression of sulfatases in Rhodopirellula baltica and the diversity of sulfatases in the genus Rhodopirellula.</title>
        <authorList>
            <person name="Wegner C.E."/>
            <person name="Richter-Heitmann T."/>
            <person name="Klindworth A."/>
            <person name="Klockow C."/>
            <person name="Richter M."/>
            <person name="Achstetter T."/>
            <person name="Glockner F.O."/>
            <person name="Harder J."/>
        </authorList>
    </citation>
    <scope>NUCLEOTIDE SEQUENCE [LARGE SCALE GENOMIC DNA]</scope>
    <source>
        <strain evidence="2 3">SH398</strain>
    </source>
</reference>
<evidence type="ECO:0000256" key="1">
    <source>
        <dbReference type="SAM" id="MobiDB-lite"/>
    </source>
</evidence>
<dbReference type="AlphaFoldDB" id="M5SQX5"/>
<dbReference type="Proteomes" id="UP000011996">
    <property type="component" value="Unassembled WGS sequence"/>
</dbReference>